<gene>
    <name evidence="2" type="ORF">Cgig2_000005</name>
</gene>
<comment type="caution">
    <text evidence="2">The sequence shown here is derived from an EMBL/GenBank/DDBJ whole genome shotgun (WGS) entry which is preliminary data.</text>
</comment>
<feature type="region of interest" description="Disordered" evidence="1">
    <location>
        <begin position="189"/>
        <end position="220"/>
    </location>
</feature>
<feature type="compositionally biased region" description="Polar residues" evidence="1">
    <location>
        <begin position="56"/>
        <end position="74"/>
    </location>
</feature>
<evidence type="ECO:0000313" key="2">
    <source>
        <dbReference type="EMBL" id="KAJ8431946.1"/>
    </source>
</evidence>
<proteinExistence type="predicted"/>
<organism evidence="2 3">
    <name type="scientific">Carnegiea gigantea</name>
    <dbReference type="NCBI Taxonomy" id="171969"/>
    <lineage>
        <taxon>Eukaryota</taxon>
        <taxon>Viridiplantae</taxon>
        <taxon>Streptophyta</taxon>
        <taxon>Embryophyta</taxon>
        <taxon>Tracheophyta</taxon>
        <taxon>Spermatophyta</taxon>
        <taxon>Magnoliopsida</taxon>
        <taxon>eudicotyledons</taxon>
        <taxon>Gunneridae</taxon>
        <taxon>Pentapetalae</taxon>
        <taxon>Caryophyllales</taxon>
        <taxon>Cactineae</taxon>
        <taxon>Cactaceae</taxon>
        <taxon>Cactoideae</taxon>
        <taxon>Echinocereeae</taxon>
        <taxon>Carnegiea</taxon>
    </lineage>
</organism>
<accession>A0A9Q1JW12</accession>
<dbReference type="AlphaFoldDB" id="A0A9Q1JW12"/>
<keyword evidence="3" id="KW-1185">Reference proteome</keyword>
<sequence>MVNVRLLAINLLHHQNSTPTTKSTASPSKRIASQPVASLTSQAACVLNSPRRHVTRSQGAYQNPNSPTSILPNTPSQTVATENILSQQICSPRRPLIRFQTISTTPNSPTSTLPSTLSQHVVAQKRPLLQATPIPSKRKVVTVGTSELGEDFDLWIVRVNLSGLHDFDVHSLCQPQIAEVDVFDGDVKENLGQANDEESDHNNSENSDFREWQSYGSKES</sequence>
<name>A0A9Q1JW12_9CARY</name>
<dbReference type="Proteomes" id="UP001153076">
    <property type="component" value="Unassembled WGS sequence"/>
</dbReference>
<evidence type="ECO:0000313" key="3">
    <source>
        <dbReference type="Proteomes" id="UP001153076"/>
    </source>
</evidence>
<reference evidence="2" key="1">
    <citation type="submission" date="2022-04" db="EMBL/GenBank/DDBJ databases">
        <title>Carnegiea gigantea Genome sequencing and assembly v2.</title>
        <authorList>
            <person name="Copetti D."/>
            <person name="Sanderson M.J."/>
            <person name="Burquez A."/>
            <person name="Wojciechowski M.F."/>
        </authorList>
    </citation>
    <scope>NUCLEOTIDE SEQUENCE</scope>
    <source>
        <strain evidence="2">SGP5-SGP5p</strain>
        <tissue evidence="2">Aerial part</tissue>
    </source>
</reference>
<evidence type="ECO:0000256" key="1">
    <source>
        <dbReference type="SAM" id="MobiDB-lite"/>
    </source>
</evidence>
<feature type="compositionally biased region" description="Basic and acidic residues" evidence="1">
    <location>
        <begin position="200"/>
        <end position="211"/>
    </location>
</feature>
<feature type="region of interest" description="Disordered" evidence="1">
    <location>
        <begin position="51"/>
        <end position="74"/>
    </location>
</feature>
<dbReference type="EMBL" id="JAKOGI010000651">
    <property type="protein sequence ID" value="KAJ8431946.1"/>
    <property type="molecule type" value="Genomic_DNA"/>
</dbReference>
<protein>
    <submittedName>
        <fullName evidence="2">Uncharacterized protein</fullName>
    </submittedName>
</protein>